<dbReference type="Proteomes" id="UP000515312">
    <property type="component" value="Chromosome"/>
</dbReference>
<evidence type="ECO:0000313" key="7">
    <source>
        <dbReference type="Proteomes" id="UP000515312"/>
    </source>
</evidence>
<protein>
    <recommendedName>
        <fullName evidence="2">Pyridoxal phosphate homeostasis protein</fullName>
        <shortName evidence="2">PLP homeostasis protein</shortName>
    </recommendedName>
</protein>
<dbReference type="CDD" id="cd00635">
    <property type="entry name" value="PLPDE_III_YBL036c_like"/>
    <property type="match status" value="1"/>
</dbReference>
<dbReference type="InterPro" id="IPR011078">
    <property type="entry name" value="PyrdxlP_homeostasis"/>
</dbReference>
<evidence type="ECO:0000256" key="1">
    <source>
        <dbReference type="ARBA" id="ARBA00022898"/>
    </source>
</evidence>
<accession>A0A7G8BDE1</accession>
<dbReference type="InterPro" id="IPR001608">
    <property type="entry name" value="Ala_racemase_N"/>
</dbReference>
<dbReference type="PANTHER" id="PTHR10146:SF14">
    <property type="entry name" value="PYRIDOXAL PHOSPHATE HOMEOSTASIS PROTEIN"/>
    <property type="match status" value="1"/>
</dbReference>
<reference evidence="6 7" key="1">
    <citation type="submission" date="2020-08" db="EMBL/GenBank/DDBJ databases">
        <title>Edaphobacter telluris sp. nov. and Acidobacterium dinghuensis sp. nov., two acidobacteria isolated from forest soil.</title>
        <authorList>
            <person name="Fu J."/>
            <person name="Qiu L."/>
        </authorList>
    </citation>
    <scope>NUCLEOTIDE SEQUENCE [LARGE SCALE GENOMIC DNA]</scope>
    <source>
        <strain evidence="6">4Y35</strain>
    </source>
</reference>
<evidence type="ECO:0000256" key="2">
    <source>
        <dbReference type="HAMAP-Rule" id="MF_02087"/>
    </source>
</evidence>
<proteinExistence type="inferred from homology"/>
<comment type="cofactor">
    <cofactor evidence="3">
        <name>pyridoxal 5'-phosphate</name>
        <dbReference type="ChEBI" id="CHEBI:597326"/>
    </cofactor>
</comment>
<dbReference type="PIRSF" id="PIRSF004848">
    <property type="entry name" value="YBL036c_PLPDEIII"/>
    <property type="match status" value="1"/>
</dbReference>
<comment type="function">
    <text evidence="2">Pyridoxal 5'-phosphate (PLP)-binding protein, which is involved in PLP homeostasis.</text>
</comment>
<dbReference type="InterPro" id="IPR029066">
    <property type="entry name" value="PLP-binding_barrel"/>
</dbReference>
<dbReference type="AlphaFoldDB" id="A0A7G8BDE1"/>
<dbReference type="FunFam" id="3.20.20.10:FF:000018">
    <property type="entry name" value="Pyridoxal phosphate homeostasis protein"/>
    <property type="match status" value="1"/>
</dbReference>
<dbReference type="EMBL" id="CP060394">
    <property type="protein sequence ID" value="QNI30561.1"/>
    <property type="molecule type" value="Genomic_DNA"/>
</dbReference>
<evidence type="ECO:0000313" key="6">
    <source>
        <dbReference type="EMBL" id="QNI30561.1"/>
    </source>
</evidence>
<evidence type="ECO:0000256" key="3">
    <source>
        <dbReference type="PIRSR" id="PIRSR004848-1"/>
    </source>
</evidence>
<dbReference type="PANTHER" id="PTHR10146">
    <property type="entry name" value="PROLINE SYNTHETASE CO-TRANSCRIBED BACTERIAL HOMOLOG PROTEIN"/>
    <property type="match status" value="1"/>
</dbReference>
<gene>
    <name evidence="6" type="ORF">H7849_15590</name>
</gene>
<dbReference type="Gene3D" id="3.20.20.10">
    <property type="entry name" value="Alanine racemase"/>
    <property type="match status" value="1"/>
</dbReference>
<dbReference type="HAMAP" id="MF_02087">
    <property type="entry name" value="PLP_homeostasis"/>
    <property type="match status" value="1"/>
</dbReference>
<dbReference type="SUPFAM" id="SSF51419">
    <property type="entry name" value="PLP-binding barrel"/>
    <property type="match status" value="1"/>
</dbReference>
<feature type="modified residue" description="N6-(pyridoxal phosphate)lysine" evidence="2 3">
    <location>
        <position position="39"/>
    </location>
</feature>
<name>A0A7G8BDE1_9BACT</name>
<organism evidence="6 7">
    <name type="scientific">Alloacidobacterium dinghuense</name>
    <dbReference type="NCBI Taxonomy" id="2763107"/>
    <lineage>
        <taxon>Bacteria</taxon>
        <taxon>Pseudomonadati</taxon>
        <taxon>Acidobacteriota</taxon>
        <taxon>Terriglobia</taxon>
        <taxon>Terriglobales</taxon>
        <taxon>Acidobacteriaceae</taxon>
        <taxon>Alloacidobacterium</taxon>
    </lineage>
</organism>
<dbReference type="GO" id="GO:0030170">
    <property type="term" value="F:pyridoxal phosphate binding"/>
    <property type="evidence" value="ECO:0007669"/>
    <property type="project" value="UniProtKB-UniRule"/>
</dbReference>
<dbReference type="RefSeq" id="WP_186740519.1">
    <property type="nucleotide sequence ID" value="NZ_CP060394.1"/>
</dbReference>
<comment type="similarity">
    <text evidence="2 4">Belongs to the pyridoxal phosphate-binding protein YggS/PROSC family.</text>
</comment>
<sequence>MFTSEAIQENVVRIAERIHSACARSGRRESQVKLMAVSKTHPAEAIAAGFAAGLRLFGENRVQEFQQKASDLKGLGLDVEGLAAASGESAAVHLIGHLQSNKSARAAEIFSGVDTVDSLRLAQRLDEAAKKLGRRLPVLVEIKLSDEAAKSGLGAESPELAELLERLPDLGNLEMRGLMTVAPLDENPETARACFRRLRLLRDERAARHQRLDFGELSMGMSGDFEIAVEEGSTLVRIGTAIFGARPKPA</sequence>
<dbReference type="Pfam" id="PF01168">
    <property type="entry name" value="Ala_racemase_N"/>
    <property type="match status" value="1"/>
</dbReference>
<keyword evidence="7" id="KW-1185">Reference proteome</keyword>
<keyword evidence="1 2" id="KW-0663">Pyridoxal phosphate</keyword>
<evidence type="ECO:0000259" key="5">
    <source>
        <dbReference type="Pfam" id="PF01168"/>
    </source>
</evidence>
<dbReference type="KEGG" id="adin:H7849_15590"/>
<dbReference type="NCBIfam" id="TIGR00044">
    <property type="entry name" value="YggS family pyridoxal phosphate-dependent enzyme"/>
    <property type="match status" value="1"/>
</dbReference>
<evidence type="ECO:0000256" key="4">
    <source>
        <dbReference type="RuleBase" id="RU004514"/>
    </source>
</evidence>
<feature type="domain" description="Alanine racemase N-terminal" evidence="5">
    <location>
        <begin position="23"/>
        <end position="247"/>
    </location>
</feature>